<evidence type="ECO:0000313" key="4">
    <source>
        <dbReference type="EMBL" id="CAG5098768.1"/>
    </source>
</evidence>
<dbReference type="InterPro" id="IPR055355">
    <property type="entry name" value="ZP-C"/>
</dbReference>
<gene>
    <name evidence="4" type="ORF">OKIOD_LOCUS7517</name>
</gene>
<feature type="domain" description="ZP" evidence="3">
    <location>
        <begin position="85"/>
        <end position="321"/>
    </location>
</feature>
<dbReference type="InterPro" id="IPR001507">
    <property type="entry name" value="ZP_dom"/>
</dbReference>
<protein>
    <submittedName>
        <fullName evidence="4">Oidioi.mRNA.OKI2018_I69.XSR.g15959.t1.cds</fullName>
    </submittedName>
</protein>
<dbReference type="PANTHER" id="PTHR14002:SF43">
    <property type="entry name" value="DELTA-LIKE PROTEIN"/>
    <property type="match status" value="1"/>
</dbReference>
<proteinExistence type="predicted"/>
<reference evidence="4 5" key="1">
    <citation type="submission" date="2021-04" db="EMBL/GenBank/DDBJ databases">
        <authorList>
            <person name="Bliznina A."/>
        </authorList>
    </citation>
    <scope>NUCLEOTIDE SEQUENCE [LARGE SCALE GENOMIC DNA]</scope>
</reference>
<evidence type="ECO:0000256" key="1">
    <source>
        <dbReference type="ARBA" id="ARBA00022729"/>
    </source>
</evidence>
<accession>A0ABN7SIG6</accession>
<evidence type="ECO:0000259" key="3">
    <source>
        <dbReference type="PROSITE" id="PS51034"/>
    </source>
</evidence>
<dbReference type="InterPro" id="IPR042235">
    <property type="entry name" value="ZP-C_dom"/>
</dbReference>
<sequence>MFFLLLALVHEISGNQELVSLFPDDYEDYQDNRAMGRDNLLARTSYTYLQQDLNLSTDHFRKIVFTDFSECIVINEDEAIKYRYHCNEGVFTVEVAACTQLQNKWVIRFDALDRLGGCINVIEHNEHKSIVTQVGKCGTKYRKENGWIFITNQLHIFRSVDDQAQDHNGYNLTCAYEEILEFEYDLSGVNEEGSFNDVTVNFFESSNFLNPLPSLNFEIGEEVFFSFTWNENNNLLNYAISRCALKDKKLKKNFPFLEGGCVNSLVGANRYNDYLLSTSEQQRFSFVAFTFPDSDNQLTLACQINYCLKTEETCGIGPRTCNTGYLIP</sequence>
<dbReference type="PANTHER" id="PTHR14002">
    <property type="entry name" value="ENDOGLIN/TGF-BETA RECEPTOR TYPE III"/>
    <property type="match status" value="1"/>
</dbReference>
<dbReference type="SMART" id="SM00241">
    <property type="entry name" value="ZP"/>
    <property type="match status" value="1"/>
</dbReference>
<name>A0ABN7SIG6_OIKDI</name>
<organism evidence="4 5">
    <name type="scientific">Oikopleura dioica</name>
    <name type="common">Tunicate</name>
    <dbReference type="NCBI Taxonomy" id="34765"/>
    <lineage>
        <taxon>Eukaryota</taxon>
        <taxon>Metazoa</taxon>
        <taxon>Chordata</taxon>
        <taxon>Tunicata</taxon>
        <taxon>Appendicularia</taxon>
        <taxon>Copelata</taxon>
        <taxon>Oikopleuridae</taxon>
        <taxon>Oikopleura</taxon>
    </lineage>
</organism>
<dbReference type="EMBL" id="OU015569">
    <property type="protein sequence ID" value="CAG5098768.1"/>
    <property type="molecule type" value="Genomic_DNA"/>
</dbReference>
<keyword evidence="2" id="KW-1015">Disulfide bond</keyword>
<evidence type="ECO:0000313" key="5">
    <source>
        <dbReference type="Proteomes" id="UP001158576"/>
    </source>
</evidence>
<keyword evidence="5" id="KW-1185">Reference proteome</keyword>
<dbReference type="PROSITE" id="PS51034">
    <property type="entry name" value="ZP_2"/>
    <property type="match status" value="1"/>
</dbReference>
<dbReference type="Gene3D" id="2.60.40.4100">
    <property type="entry name" value="Zona pellucida, ZP-C domain"/>
    <property type="match status" value="1"/>
</dbReference>
<dbReference type="Proteomes" id="UP001158576">
    <property type="component" value="Chromosome XSR"/>
</dbReference>
<evidence type="ECO:0000256" key="2">
    <source>
        <dbReference type="ARBA" id="ARBA00023157"/>
    </source>
</evidence>
<dbReference type="Pfam" id="PF00100">
    <property type="entry name" value="Zona_pellucida"/>
    <property type="match status" value="1"/>
</dbReference>
<keyword evidence="1" id="KW-0732">Signal</keyword>